<organism evidence="1 2">
    <name type="scientific">Methylomonas koyamae</name>
    <dbReference type="NCBI Taxonomy" id="702114"/>
    <lineage>
        <taxon>Bacteria</taxon>
        <taxon>Pseudomonadati</taxon>
        <taxon>Pseudomonadota</taxon>
        <taxon>Gammaproteobacteria</taxon>
        <taxon>Methylococcales</taxon>
        <taxon>Methylococcaceae</taxon>
        <taxon>Methylomonas</taxon>
    </lineage>
</organism>
<keyword evidence="2" id="KW-1185">Reference proteome</keyword>
<protein>
    <recommendedName>
        <fullName evidence="3">Glycosyl transferase family 28 C-terminal domain-containing protein</fullName>
    </recommendedName>
</protein>
<dbReference type="RefSeq" id="WP_064024567.1">
    <property type="nucleotide sequence ID" value="NZ_LUUL01000026.1"/>
</dbReference>
<proteinExistence type="predicted"/>
<gene>
    <name evidence="1" type="ORF">A1356_22885</name>
</gene>
<evidence type="ECO:0008006" key="3">
    <source>
        <dbReference type="Google" id="ProtNLM"/>
    </source>
</evidence>
<comment type="caution">
    <text evidence="1">The sequence shown here is derived from an EMBL/GenBank/DDBJ whole genome shotgun (WGS) entry which is preliminary data.</text>
</comment>
<evidence type="ECO:0000313" key="2">
    <source>
        <dbReference type="Proteomes" id="UP000077734"/>
    </source>
</evidence>
<dbReference type="AlphaFoldDB" id="A0AA91I740"/>
<sequence>MTRPRALLVNEMGGGVEYAERLCLIARRLAAAGFHCRLALPRPLAAYYRQFFPTIAWPRLNSVAPFSAERAASYNDLLASVGFASPLDLTRMLNAADMRLAACAPDLVIADFAPLAQLAARGRLPVVCLGSGYTMPPLACPDLPPFRDDLEPMVEATELLAALSEALVARGASRPGSIAEAFAVRANVVYCHRELDIYAQYRLNSLAGPLPAGRPAALPAQPAIFGRLAPDHPDLDGILQCLVSAGVPSRIQVPNVPPALAATLAGTPVELSVGRCDLMPELNNCSLVLHAGDIDMADAALAAGRPQLLLPVYVEQALVADQLAELGIAVRIDRQWDAADIVQTLRRAAANATLAALAQSVALRLSQRHLKPALDLIVEQAVASVRQSD</sequence>
<name>A0AA91I740_9GAMM</name>
<evidence type="ECO:0000313" key="1">
    <source>
        <dbReference type="EMBL" id="OAI29790.1"/>
    </source>
</evidence>
<dbReference type="Gene3D" id="3.40.50.2000">
    <property type="entry name" value="Glycogen Phosphorylase B"/>
    <property type="match status" value="1"/>
</dbReference>
<reference evidence="1 2" key="1">
    <citation type="submission" date="2016-03" db="EMBL/GenBank/DDBJ databases">
        <authorList>
            <person name="Heylen K."/>
            <person name="De Vos P."/>
            <person name="Vekeman B."/>
        </authorList>
    </citation>
    <scope>NUCLEOTIDE SEQUENCE [LARGE SCALE GENOMIC DNA]</scope>
    <source>
        <strain evidence="1 2">R-49807</strain>
    </source>
</reference>
<dbReference type="SUPFAM" id="SSF53756">
    <property type="entry name" value="UDP-Glycosyltransferase/glycogen phosphorylase"/>
    <property type="match status" value="1"/>
</dbReference>
<accession>A0AA91I740</accession>
<dbReference type="Proteomes" id="UP000077734">
    <property type="component" value="Unassembled WGS sequence"/>
</dbReference>
<dbReference type="EMBL" id="LUUL01000026">
    <property type="protein sequence ID" value="OAI29790.1"/>
    <property type="molecule type" value="Genomic_DNA"/>
</dbReference>